<dbReference type="Pfam" id="PF02601">
    <property type="entry name" value="Exonuc_VII_L"/>
    <property type="match status" value="1"/>
</dbReference>
<comment type="subunit">
    <text evidence="5">Heterooligomer composed of large and small subunits.</text>
</comment>
<dbReference type="InterPro" id="IPR003753">
    <property type="entry name" value="Exonuc_VII_L"/>
</dbReference>
<dbReference type="InterPro" id="IPR020579">
    <property type="entry name" value="Exonuc_VII_lsu_C"/>
</dbReference>
<evidence type="ECO:0000256" key="5">
    <source>
        <dbReference type="HAMAP-Rule" id="MF_00378"/>
    </source>
</evidence>
<accession>A0ABT1UPH7</accession>
<dbReference type="GO" id="GO:0008855">
    <property type="term" value="F:exodeoxyribonuclease VII activity"/>
    <property type="evidence" value="ECO:0007669"/>
    <property type="project" value="UniProtKB-EC"/>
</dbReference>
<evidence type="ECO:0000259" key="8">
    <source>
        <dbReference type="Pfam" id="PF13742"/>
    </source>
</evidence>
<evidence type="ECO:0000259" key="7">
    <source>
        <dbReference type="Pfam" id="PF02601"/>
    </source>
</evidence>
<evidence type="ECO:0000256" key="1">
    <source>
        <dbReference type="ARBA" id="ARBA00022490"/>
    </source>
</evidence>
<feature type="domain" description="Exonuclease VII large subunit C-terminal" evidence="7">
    <location>
        <begin position="124"/>
        <end position="438"/>
    </location>
</feature>
<sequence length="447" mass="49869">MTDSESIYSVSELNRETKRLLANHFRTVQVQGEISNLSLPSSGHYYFTLKDAQAQVRCAMFRGQQQRLRFKPANGDSVIATAQVSLYEPRGDYQLVVEHLAEAGDGALRLAFERLKQKLLTEGLFDQERKKPLPSLPERIGVITSPSGAAIHDILSVLKRRFPAIPVLIYPVAVQGDTAKFEISAALAKANHDPQVDVLILARGGGSLEDLWAFNEEIVARAIVDSKIPVISAVGHEVDFSIADFVADLRAATPSAAAERVVPDATILLGAFASFERQMQRLMQQKLLRQRQQLEWLEKALRSQHPGQKLQRNAQRLDELELRLRHAMLNRLAHARQQAAVREQRLYGNQPLAAIKSQQRQLQFFRQRLQTAVKAKIKMLNSQHAAAAQTLHAVSPLATLERGYAIVQHHSSKQLVKSISPLNVGDLLDTRITDGRIVSRVTDISSH</sequence>
<keyword evidence="3 5" id="KW-0378">Hydrolase</keyword>
<dbReference type="RefSeq" id="WP_256612783.1">
    <property type="nucleotide sequence ID" value="NZ_JANIBM010000054.1"/>
</dbReference>
<dbReference type="InterPro" id="IPR025824">
    <property type="entry name" value="OB-fold_nuc-bd_dom"/>
</dbReference>
<reference evidence="9 10" key="1">
    <citation type="submission" date="2022-07" db="EMBL/GenBank/DDBJ databases">
        <title>Methylomonas rivi sp. nov., Methylomonas rosea sp. nov., Methylomonas aureus sp. nov. and Methylomonas subterranea sp. nov., four novel methanotrophs isolated from a freshwater creek and the deep terrestrial subsurface.</title>
        <authorList>
            <person name="Abin C."/>
            <person name="Sankaranarayanan K."/>
            <person name="Garner C."/>
            <person name="Sindelar R."/>
            <person name="Kotary K."/>
            <person name="Garner R."/>
            <person name="Barclay S."/>
            <person name="Lawson P."/>
            <person name="Krumholz L."/>
        </authorList>
    </citation>
    <scope>NUCLEOTIDE SEQUENCE [LARGE SCALE GENOMIC DNA]</scope>
    <source>
        <strain evidence="9 10">SURF-1</strain>
    </source>
</reference>
<evidence type="ECO:0000313" key="10">
    <source>
        <dbReference type="Proteomes" id="UP001524569"/>
    </source>
</evidence>
<feature type="domain" description="OB-fold nucleic acid binding" evidence="8">
    <location>
        <begin position="8"/>
        <end position="100"/>
    </location>
</feature>
<comment type="function">
    <text evidence="5">Bidirectionally degrades single-stranded DNA into large acid-insoluble oligonucleotides, which are then degraded further into small acid-soluble oligonucleotides.</text>
</comment>
<evidence type="ECO:0000256" key="4">
    <source>
        <dbReference type="ARBA" id="ARBA00022839"/>
    </source>
</evidence>
<dbReference type="EC" id="3.1.11.6" evidence="5"/>
<comment type="catalytic activity">
    <reaction evidence="5 6">
        <text>Exonucleolytic cleavage in either 5'- to 3'- or 3'- to 5'-direction to yield nucleoside 5'-phosphates.</text>
        <dbReference type="EC" id="3.1.11.6"/>
    </reaction>
</comment>
<gene>
    <name evidence="5 9" type="primary">xseA</name>
    <name evidence="9" type="ORF">NP603_20790</name>
</gene>
<comment type="caution">
    <text evidence="9">The sequence shown here is derived from an EMBL/GenBank/DDBJ whole genome shotgun (WGS) entry which is preliminary data.</text>
</comment>
<protein>
    <recommendedName>
        <fullName evidence="5">Exodeoxyribonuclease 7 large subunit</fullName>
        <ecNumber evidence="5">3.1.11.6</ecNumber>
    </recommendedName>
    <alternativeName>
        <fullName evidence="5">Exodeoxyribonuclease VII large subunit</fullName>
        <shortName evidence="5">Exonuclease VII large subunit</shortName>
    </alternativeName>
</protein>
<evidence type="ECO:0000256" key="3">
    <source>
        <dbReference type="ARBA" id="ARBA00022801"/>
    </source>
</evidence>
<dbReference type="PANTHER" id="PTHR30008:SF0">
    <property type="entry name" value="EXODEOXYRIBONUCLEASE 7 LARGE SUBUNIT"/>
    <property type="match status" value="1"/>
</dbReference>
<dbReference type="HAMAP" id="MF_00378">
    <property type="entry name" value="Exonuc_7_L"/>
    <property type="match status" value="1"/>
</dbReference>
<dbReference type="Proteomes" id="UP001524569">
    <property type="component" value="Unassembled WGS sequence"/>
</dbReference>
<name>A0ABT1UPH7_9GAMM</name>
<comment type="similarity">
    <text evidence="5 6">Belongs to the XseA family.</text>
</comment>
<evidence type="ECO:0000313" key="9">
    <source>
        <dbReference type="EMBL" id="MCQ8183560.1"/>
    </source>
</evidence>
<comment type="subcellular location">
    <subcellularLocation>
        <location evidence="5 6">Cytoplasm</location>
    </subcellularLocation>
</comment>
<dbReference type="EMBL" id="JANIBM010000054">
    <property type="protein sequence ID" value="MCQ8183560.1"/>
    <property type="molecule type" value="Genomic_DNA"/>
</dbReference>
<proteinExistence type="inferred from homology"/>
<evidence type="ECO:0000256" key="6">
    <source>
        <dbReference type="RuleBase" id="RU004355"/>
    </source>
</evidence>
<evidence type="ECO:0000256" key="2">
    <source>
        <dbReference type="ARBA" id="ARBA00022722"/>
    </source>
</evidence>
<dbReference type="Pfam" id="PF13742">
    <property type="entry name" value="tRNA_anti_2"/>
    <property type="match status" value="1"/>
</dbReference>
<keyword evidence="4 5" id="KW-0269">Exonuclease</keyword>
<dbReference type="PANTHER" id="PTHR30008">
    <property type="entry name" value="EXODEOXYRIBONUCLEASE 7 LARGE SUBUNIT"/>
    <property type="match status" value="1"/>
</dbReference>
<organism evidence="9 10">
    <name type="scientific">Methylomonas aurea</name>
    <dbReference type="NCBI Taxonomy" id="2952224"/>
    <lineage>
        <taxon>Bacteria</taxon>
        <taxon>Pseudomonadati</taxon>
        <taxon>Pseudomonadota</taxon>
        <taxon>Gammaproteobacteria</taxon>
        <taxon>Methylococcales</taxon>
        <taxon>Methylococcaceae</taxon>
        <taxon>Methylomonas</taxon>
    </lineage>
</organism>
<dbReference type="CDD" id="cd04489">
    <property type="entry name" value="ExoVII_LU_OBF"/>
    <property type="match status" value="1"/>
</dbReference>
<keyword evidence="10" id="KW-1185">Reference proteome</keyword>
<keyword evidence="2 5" id="KW-0540">Nuclease</keyword>
<dbReference type="NCBIfam" id="TIGR00237">
    <property type="entry name" value="xseA"/>
    <property type="match status" value="1"/>
</dbReference>
<keyword evidence="1 5" id="KW-0963">Cytoplasm</keyword>